<dbReference type="AlphaFoldDB" id="A0A0F3HMF5"/>
<proteinExistence type="predicted"/>
<protein>
    <submittedName>
        <fullName evidence="2">Uncharacterized protein</fullName>
    </submittedName>
</protein>
<keyword evidence="1" id="KW-0812">Transmembrane</keyword>
<reference evidence="2 3" key="1">
    <citation type="submission" date="2015-02" db="EMBL/GenBank/DDBJ databases">
        <title>Evolution of amylase-binding proteins of oral streptococcal species.</title>
        <authorList>
            <person name="Haase E.M."/>
        </authorList>
    </citation>
    <scope>NUCLEOTIDE SEQUENCE [LARGE SCALE GENOMIC DNA]</scope>
    <source>
        <strain evidence="2 3">UC6950A</strain>
    </source>
</reference>
<keyword evidence="1" id="KW-1133">Transmembrane helix</keyword>
<accession>A0A0F3HMF5</accession>
<keyword evidence="1" id="KW-0472">Membrane</keyword>
<evidence type="ECO:0000313" key="2">
    <source>
        <dbReference type="EMBL" id="KJU95414.1"/>
    </source>
</evidence>
<feature type="transmembrane region" description="Helical" evidence="1">
    <location>
        <begin position="7"/>
        <end position="31"/>
    </location>
</feature>
<organism evidence="2 3">
    <name type="scientific">Streptococcus infantis</name>
    <dbReference type="NCBI Taxonomy" id="68892"/>
    <lineage>
        <taxon>Bacteria</taxon>
        <taxon>Bacillati</taxon>
        <taxon>Bacillota</taxon>
        <taxon>Bacilli</taxon>
        <taxon>Lactobacillales</taxon>
        <taxon>Streptococcaceae</taxon>
        <taxon>Streptococcus</taxon>
    </lineage>
</organism>
<evidence type="ECO:0000313" key="3">
    <source>
        <dbReference type="Proteomes" id="UP000033405"/>
    </source>
</evidence>
<name>A0A0F3HMF5_9STRE</name>
<gene>
    <name evidence="2" type="ORF">TZ96_00172</name>
</gene>
<dbReference type="PATRIC" id="fig|28037.218.peg.166"/>
<dbReference type="Proteomes" id="UP000033405">
    <property type="component" value="Unassembled WGS sequence"/>
</dbReference>
<dbReference type="EMBL" id="JYOV01000003">
    <property type="protein sequence ID" value="KJU95414.1"/>
    <property type="molecule type" value="Genomic_DNA"/>
</dbReference>
<evidence type="ECO:0000256" key="1">
    <source>
        <dbReference type="SAM" id="Phobius"/>
    </source>
</evidence>
<sequence length="32" mass="3143">MNISEEFAAIIISASGIVGLLVGVAIGLASII</sequence>
<comment type="caution">
    <text evidence="2">The sequence shown here is derived from an EMBL/GenBank/DDBJ whole genome shotgun (WGS) entry which is preliminary data.</text>
</comment>